<proteinExistence type="predicted"/>
<sequence>MLLKYKNDIVTVVNGGAIQLEEVYEEKKAESNAKEVALPCEAGVGFKKRKGLPFNLARNPHYLRAFQFAAANKIDGYVPPGYNKLKTTLLQKEKYNVHRQLEPLRSTWKEKGVTIVSDGWSDPTRKPLINFMATSSNSPLYLKAVNCFGEVKDRFFIADLKKEVNNEIGHQNVVQIITDNAANCKAAGQLIESQFPHIYWTPCVVYTLNLAVKNICSPSNVETNALAYEQCSWIKDVHGDALAIKNFIMNHNMRLSIFSKFIPLRLLSVADTRFASMIVMLKRLKLIKTGLQAMVISEEWSFYREDDIVKVNFIKEKIVNDEWWDKVSYILSFTRPIYEMIRACDTDKPCLHLVYEMWDSMIEKVKIEIYKKEKRPTSQLSLFMMLWWLDGGRITLPYII</sequence>
<dbReference type="PANTHER" id="PTHR32166:SF81">
    <property type="entry name" value="OS06G0658400 PROTEIN"/>
    <property type="match status" value="1"/>
</dbReference>
<protein>
    <submittedName>
        <fullName evidence="2">Putative hAT dimerization domain, ribonuclease H-like domain protein</fullName>
    </submittedName>
</protein>
<dbReference type="InterPro" id="IPR012337">
    <property type="entry name" value="RNaseH-like_sf"/>
</dbReference>
<feature type="domain" description="DUF659" evidence="1">
    <location>
        <begin position="80"/>
        <end position="241"/>
    </location>
</feature>
<accession>A0A6L2KN91</accession>
<dbReference type="InterPro" id="IPR007021">
    <property type="entry name" value="DUF659"/>
</dbReference>
<dbReference type="AlphaFoldDB" id="A0A6L2KN91"/>
<dbReference type="EMBL" id="BKCJ010002715">
    <property type="protein sequence ID" value="GEU50439.1"/>
    <property type="molecule type" value="Genomic_DNA"/>
</dbReference>
<gene>
    <name evidence="2" type="ORF">Tci_022417</name>
</gene>
<organism evidence="2">
    <name type="scientific">Tanacetum cinerariifolium</name>
    <name type="common">Dalmatian daisy</name>
    <name type="synonym">Chrysanthemum cinerariifolium</name>
    <dbReference type="NCBI Taxonomy" id="118510"/>
    <lineage>
        <taxon>Eukaryota</taxon>
        <taxon>Viridiplantae</taxon>
        <taxon>Streptophyta</taxon>
        <taxon>Embryophyta</taxon>
        <taxon>Tracheophyta</taxon>
        <taxon>Spermatophyta</taxon>
        <taxon>Magnoliopsida</taxon>
        <taxon>eudicotyledons</taxon>
        <taxon>Gunneridae</taxon>
        <taxon>Pentapetalae</taxon>
        <taxon>asterids</taxon>
        <taxon>campanulids</taxon>
        <taxon>Asterales</taxon>
        <taxon>Asteraceae</taxon>
        <taxon>Asteroideae</taxon>
        <taxon>Anthemideae</taxon>
        <taxon>Anthemidinae</taxon>
        <taxon>Tanacetum</taxon>
    </lineage>
</organism>
<reference evidence="2" key="1">
    <citation type="journal article" date="2019" name="Sci. Rep.">
        <title>Draft genome of Tanacetum cinerariifolium, the natural source of mosquito coil.</title>
        <authorList>
            <person name="Yamashiro T."/>
            <person name="Shiraishi A."/>
            <person name="Satake H."/>
            <person name="Nakayama K."/>
        </authorList>
    </citation>
    <scope>NUCLEOTIDE SEQUENCE</scope>
</reference>
<evidence type="ECO:0000259" key="1">
    <source>
        <dbReference type="Pfam" id="PF04937"/>
    </source>
</evidence>
<dbReference type="Pfam" id="PF04937">
    <property type="entry name" value="DUF659"/>
    <property type="match status" value="1"/>
</dbReference>
<dbReference type="PANTHER" id="PTHR32166">
    <property type="entry name" value="OSJNBA0013A04.12 PROTEIN"/>
    <property type="match status" value="1"/>
</dbReference>
<name>A0A6L2KN91_TANCI</name>
<comment type="caution">
    <text evidence="2">The sequence shown here is derived from an EMBL/GenBank/DDBJ whole genome shotgun (WGS) entry which is preliminary data.</text>
</comment>
<evidence type="ECO:0000313" key="2">
    <source>
        <dbReference type="EMBL" id="GEU50439.1"/>
    </source>
</evidence>
<dbReference type="SUPFAM" id="SSF53098">
    <property type="entry name" value="Ribonuclease H-like"/>
    <property type="match status" value="1"/>
</dbReference>